<comment type="similarity">
    <text evidence="2">Belongs to the UPF0718 family.</text>
</comment>
<evidence type="ECO:0000313" key="9">
    <source>
        <dbReference type="Proteomes" id="UP000033038"/>
    </source>
</evidence>
<dbReference type="RefSeq" id="WP_198137182.1">
    <property type="nucleotide sequence ID" value="NZ_CP009526.1"/>
</dbReference>
<feature type="transmembrane region" description="Helical" evidence="7">
    <location>
        <begin position="184"/>
        <end position="201"/>
    </location>
</feature>
<evidence type="ECO:0000313" key="8">
    <source>
        <dbReference type="EMBL" id="AKB49735.1"/>
    </source>
</evidence>
<gene>
    <name evidence="8" type="ORF">MSBRW_0482</name>
</gene>
<feature type="transmembrane region" description="Helical" evidence="7">
    <location>
        <begin position="86"/>
        <end position="104"/>
    </location>
</feature>
<evidence type="ECO:0000256" key="7">
    <source>
        <dbReference type="SAM" id="Phobius"/>
    </source>
</evidence>
<dbReference type="Proteomes" id="UP000033038">
    <property type="component" value="Chromosome"/>
</dbReference>
<proteinExistence type="inferred from homology"/>
<dbReference type="PATRIC" id="fig|1434109.4.peg.581"/>
<dbReference type="KEGG" id="mbw:MSBRW_0482"/>
<dbReference type="EMBL" id="CP009526">
    <property type="protein sequence ID" value="AKB49735.1"/>
    <property type="molecule type" value="Genomic_DNA"/>
</dbReference>
<keyword evidence="4 7" id="KW-0812">Transmembrane</keyword>
<feature type="transmembrane region" description="Helical" evidence="7">
    <location>
        <begin position="153"/>
        <end position="172"/>
    </location>
</feature>
<evidence type="ECO:0000256" key="2">
    <source>
        <dbReference type="ARBA" id="ARBA00006386"/>
    </source>
</evidence>
<dbReference type="GeneID" id="24821891"/>
<sequence length="222" mass="24748">MNTETNADSMNTDLEKPNTKFIRSSMNSGRLTARSKNKSIKERAFTVVKKFRFVIVFAFVIIALYFTDNAEGIKAFNISLSNTKEMLGLIPPVFVLMGLLDAWVPKETFIRYMGETSGLKGVFTALFLGSAAAGPLYIAFPIAMLLIKKKAKLAYVLFFLGVWSTAKIPLLLYEISYMGAKFTAIRIAVCVPLFLLFSLIIEKTFSAEDKESLGRKAESEFS</sequence>
<evidence type="ECO:0000256" key="3">
    <source>
        <dbReference type="ARBA" id="ARBA00022475"/>
    </source>
</evidence>
<evidence type="ECO:0000256" key="5">
    <source>
        <dbReference type="ARBA" id="ARBA00022989"/>
    </source>
</evidence>
<keyword evidence="5 7" id="KW-1133">Transmembrane helix</keyword>
<protein>
    <recommendedName>
        <fullName evidence="10">Permease</fullName>
    </recommendedName>
</protein>
<evidence type="ECO:0008006" key="10">
    <source>
        <dbReference type="Google" id="ProtNLM"/>
    </source>
</evidence>
<accession>A0A0E3QJR7</accession>
<evidence type="ECO:0000256" key="4">
    <source>
        <dbReference type="ARBA" id="ARBA00022692"/>
    </source>
</evidence>
<keyword evidence="3" id="KW-1003">Cell membrane</keyword>
<comment type="subcellular location">
    <subcellularLocation>
        <location evidence="1">Cell membrane</location>
        <topology evidence="1">Multi-pass membrane protein</topology>
    </subcellularLocation>
</comment>
<dbReference type="GO" id="GO:0005886">
    <property type="term" value="C:plasma membrane"/>
    <property type="evidence" value="ECO:0007669"/>
    <property type="project" value="UniProtKB-SubCell"/>
</dbReference>
<feature type="transmembrane region" description="Helical" evidence="7">
    <location>
        <begin position="125"/>
        <end position="147"/>
    </location>
</feature>
<evidence type="ECO:0000256" key="6">
    <source>
        <dbReference type="ARBA" id="ARBA00023136"/>
    </source>
</evidence>
<evidence type="ECO:0000256" key="1">
    <source>
        <dbReference type="ARBA" id="ARBA00004651"/>
    </source>
</evidence>
<dbReference type="AlphaFoldDB" id="A0A0E3QJR7"/>
<dbReference type="HOGENOM" id="CLU_101297_0_1_2"/>
<organism evidence="8 9">
    <name type="scientific">Methanosarcina barkeri str. Wiesmoor</name>
    <dbReference type="NCBI Taxonomy" id="1434109"/>
    <lineage>
        <taxon>Archaea</taxon>
        <taxon>Methanobacteriati</taxon>
        <taxon>Methanobacteriota</taxon>
        <taxon>Stenosarchaea group</taxon>
        <taxon>Methanomicrobia</taxon>
        <taxon>Methanosarcinales</taxon>
        <taxon>Methanosarcinaceae</taxon>
        <taxon>Methanosarcina</taxon>
    </lineage>
</organism>
<name>A0A0E3QJR7_METBA</name>
<dbReference type="Pfam" id="PF03773">
    <property type="entry name" value="ArsP_1"/>
    <property type="match status" value="1"/>
</dbReference>
<reference evidence="8 9" key="1">
    <citation type="submission" date="2014-07" db="EMBL/GenBank/DDBJ databases">
        <title>Methanogenic archaea and the global carbon cycle.</title>
        <authorList>
            <person name="Henriksen J.R."/>
            <person name="Luke J."/>
            <person name="Reinhart S."/>
            <person name="Benedict M.N."/>
            <person name="Youngblut N.D."/>
            <person name="Metcalf M.E."/>
            <person name="Whitaker R.J."/>
            <person name="Metcalf W.W."/>
        </authorList>
    </citation>
    <scope>NUCLEOTIDE SEQUENCE [LARGE SCALE GENOMIC DNA]</scope>
    <source>
        <strain evidence="8 9">Wiesmoor</strain>
    </source>
</reference>
<dbReference type="InterPro" id="IPR005524">
    <property type="entry name" value="DUF318"/>
</dbReference>
<keyword evidence="6 7" id="KW-0472">Membrane</keyword>
<feature type="transmembrane region" description="Helical" evidence="7">
    <location>
        <begin position="44"/>
        <end position="66"/>
    </location>
</feature>